<dbReference type="SUPFAM" id="SSF50978">
    <property type="entry name" value="WD40 repeat-like"/>
    <property type="match status" value="1"/>
</dbReference>
<proteinExistence type="inferred from homology"/>
<dbReference type="STRING" id="402676.B6K8C2"/>
<dbReference type="GO" id="GO:0072344">
    <property type="term" value="P:rescue of stalled ribosome"/>
    <property type="evidence" value="ECO:0000318"/>
    <property type="project" value="GO_Central"/>
</dbReference>
<dbReference type="GO" id="GO:1902660">
    <property type="term" value="P:negative regulation of glucose mediated signaling pathway"/>
    <property type="evidence" value="ECO:0007669"/>
    <property type="project" value="EnsemblFungi"/>
</dbReference>
<evidence type="ECO:0000313" key="7">
    <source>
        <dbReference type="Proteomes" id="UP000001744"/>
    </source>
</evidence>
<gene>
    <name evidence="6" type="primary">cpc2</name>
    <name evidence="5" type="ORF">SJAG_05000</name>
</gene>
<feature type="repeat" description="WD" evidence="4">
    <location>
        <begin position="288"/>
        <end position="314"/>
    </location>
</feature>
<keyword evidence="2 4" id="KW-0853">WD repeat</keyword>
<dbReference type="PROSITE" id="PS50294">
    <property type="entry name" value="WD_REPEATS_REGION"/>
    <property type="match status" value="6"/>
</dbReference>
<accession>B6K8C2</accession>
<dbReference type="OrthoDB" id="7875889at2759"/>
<dbReference type="GO" id="GO:0031139">
    <property type="term" value="P:positive regulation of conjugation with cellular fusion"/>
    <property type="evidence" value="ECO:0007669"/>
    <property type="project" value="EnsemblFungi"/>
</dbReference>
<dbReference type="GO" id="GO:0007186">
    <property type="term" value="P:G protein-coupled receptor signaling pathway"/>
    <property type="evidence" value="ECO:0007669"/>
    <property type="project" value="EnsemblFungi"/>
</dbReference>
<dbReference type="PROSITE" id="PS00678">
    <property type="entry name" value="WD_REPEATS_1"/>
    <property type="match status" value="4"/>
</dbReference>
<dbReference type="Gene3D" id="2.130.10.10">
    <property type="entry name" value="YVTN repeat-like/Quinoprotein amine dehydrogenase"/>
    <property type="match status" value="1"/>
</dbReference>
<dbReference type="GO" id="GO:2000765">
    <property type="term" value="P:regulation of cytoplasmic translation"/>
    <property type="evidence" value="ECO:0007669"/>
    <property type="project" value="EnsemblFungi"/>
</dbReference>
<dbReference type="InterPro" id="IPR020472">
    <property type="entry name" value="WD40_PAC1"/>
</dbReference>
<evidence type="ECO:0000256" key="2">
    <source>
        <dbReference type="ARBA" id="ARBA00022574"/>
    </source>
</evidence>
<evidence type="ECO:0000256" key="3">
    <source>
        <dbReference type="ARBA" id="ARBA00022737"/>
    </source>
</evidence>
<dbReference type="GO" id="GO:0141014">
    <property type="term" value="P:ribosome hibernation"/>
    <property type="evidence" value="ECO:0007669"/>
    <property type="project" value="EnsemblFungi"/>
</dbReference>
<dbReference type="GO" id="GO:0030546">
    <property type="term" value="F:signaling receptor activator activity"/>
    <property type="evidence" value="ECO:0007669"/>
    <property type="project" value="EnsemblFungi"/>
</dbReference>
<feature type="repeat" description="WD" evidence="4">
    <location>
        <begin position="101"/>
        <end position="134"/>
    </location>
</feature>
<dbReference type="GO" id="GO:0043495">
    <property type="term" value="F:protein-membrane adaptor activity"/>
    <property type="evidence" value="ECO:0007669"/>
    <property type="project" value="EnsemblFungi"/>
</dbReference>
<dbReference type="HOGENOM" id="CLU_000288_57_7_1"/>
<dbReference type="OMA" id="NCKLKIN"/>
<dbReference type="GO" id="GO:0003735">
    <property type="term" value="F:structural constituent of ribosome"/>
    <property type="evidence" value="ECO:0007669"/>
    <property type="project" value="EnsemblFungi"/>
</dbReference>
<dbReference type="GeneID" id="7047481"/>
<dbReference type="PROSITE" id="PS50082">
    <property type="entry name" value="WD_REPEATS_2"/>
    <property type="match status" value="6"/>
</dbReference>
<evidence type="ECO:0000313" key="6">
    <source>
        <dbReference type="JaponicusDB" id="SJAG_05000"/>
    </source>
</evidence>
<dbReference type="FunFam" id="2.130.10.10:FF:000039">
    <property type="entry name" value="Guanine nucleotide-binding protein subunit beta-like protein"/>
    <property type="match status" value="1"/>
</dbReference>
<dbReference type="GO" id="GO:0022627">
    <property type="term" value="C:cytosolic small ribosomal subunit"/>
    <property type="evidence" value="ECO:0007669"/>
    <property type="project" value="EnsemblFungi"/>
</dbReference>
<reference evidence="5 7" key="1">
    <citation type="journal article" date="2011" name="Science">
        <title>Comparative functional genomics of the fission yeasts.</title>
        <authorList>
            <person name="Rhind N."/>
            <person name="Chen Z."/>
            <person name="Yassour M."/>
            <person name="Thompson D.A."/>
            <person name="Haas B.J."/>
            <person name="Habib N."/>
            <person name="Wapinski I."/>
            <person name="Roy S."/>
            <person name="Lin M.F."/>
            <person name="Heiman D.I."/>
            <person name="Young S.K."/>
            <person name="Furuya K."/>
            <person name="Guo Y."/>
            <person name="Pidoux A."/>
            <person name="Chen H.M."/>
            <person name="Robbertse B."/>
            <person name="Goldberg J.M."/>
            <person name="Aoki K."/>
            <person name="Bayne E.H."/>
            <person name="Berlin A.M."/>
            <person name="Desjardins C.A."/>
            <person name="Dobbs E."/>
            <person name="Dukaj L."/>
            <person name="Fan L."/>
            <person name="FitzGerald M.G."/>
            <person name="French C."/>
            <person name="Gujja S."/>
            <person name="Hansen K."/>
            <person name="Keifenheim D."/>
            <person name="Levin J.Z."/>
            <person name="Mosher R.A."/>
            <person name="Mueller C.A."/>
            <person name="Pfiffner J."/>
            <person name="Priest M."/>
            <person name="Russ C."/>
            <person name="Smialowska A."/>
            <person name="Swoboda P."/>
            <person name="Sykes S.M."/>
            <person name="Vaughn M."/>
            <person name="Vengrova S."/>
            <person name="Yoder R."/>
            <person name="Zeng Q."/>
            <person name="Allshire R."/>
            <person name="Baulcombe D."/>
            <person name="Birren B.W."/>
            <person name="Brown W."/>
            <person name="Ekwall K."/>
            <person name="Kellis M."/>
            <person name="Leatherwood J."/>
            <person name="Levin H."/>
            <person name="Margalit H."/>
            <person name="Martienssen R."/>
            <person name="Nieduszynski C.A."/>
            <person name="Spatafora J.W."/>
            <person name="Friedman N."/>
            <person name="Dalgaard J.Z."/>
            <person name="Baumann P."/>
            <person name="Niki H."/>
            <person name="Regev A."/>
            <person name="Nusbaum C."/>
        </authorList>
    </citation>
    <scope>NUCLEOTIDE SEQUENCE [LARGE SCALE GENOMIC DNA]</scope>
    <source>
        <strain evidence="7">yFS275 / FY16936</strain>
    </source>
</reference>
<feature type="repeat" description="WD" evidence="4">
    <location>
        <begin position="144"/>
        <end position="187"/>
    </location>
</feature>
<organism evidence="5 7">
    <name type="scientific">Schizosaccharomyces japonicus (strain yFS275 / FY16936)</name>
    <name type="common">Fission yeast</name>
    <dbReference type="NCBI Taxonomy" id="402676"/>
    <lineage>
        <taxon>Eukaryota</taxon>
        <taxon>Fungi</taxon>
        <taxon>Dikarya</taxon>
        <taxon>Ascomycota</taxon>
        <taxon>Taphrinomycotina</taxon>
        <taxon>Schizosaccharomycetes</taxon>
        <taxon>Schizosaccharomycetales</taxon>
        <taxon>Schizosaccharomycetaceae</taxon>
        <taxon>Schizosaccharomyces</taxon>
    </lineage>
</organism>
<evidence type="ECO:0000256" key="4">
    <source>
        <dbReference type="PROSITE-ProRule" id="PRU00221"/>
    </source>
</evidence>
<dbReference type="GO" id="GO:2001125">
    <property type="term" value="P:negative regulation of translational frameshifting"/>
    <property type="evidence" value="ECO:0000318"/>
    <property type="project" value="GO_Central"/>
</dbReference>
<dbReference type="Proteomes" id="UP000001744">
    <property type="component" value="Unassembled WGS sequence"/>
</dbReference>
<dbReference type="GO" id="GO:0006521">
    <property type="term" value="P:regulation of amino acid metabolic process"/>
    <property type="evidence" value="ECO:0007669"/>
    <property type="project" value="EnsemblFungi"/>
</dbReference>
<dbReference type="InterPro" id="IPR015943">
    <property type="entry name" value="WD40/YVTN_repeat-like_dom_sf"/>
</dbReference>
<feature type="repeat" description="WD" evidence="4">
    <location>
        <begin position="11"/>
        <end position="45"/>
    </location>
</feature>
<dbReference type="GO" id="GO:1903138">
    <property type="term" value="P:negative regulation of cell integrity MAPK cascade"/>
    <property type="evidence" value="ECO:0007669"/>
    <property type="project" value="EnsemblFungi"/>
</dbReference>
<dbReference type="CDD" id="cd00200">
    <property type="entry name" value="WD40"/>
    <property type="match status" value="1"/>
</dbReference>
<keyword evidence="3" id="KW-0677">Repeat</keyword>
<evidence type="ECO:0000256" key="1">
    <source>
        <dbReference type="ARBA" id="ARBA00007253"/>
    </source>
</evidence>
<dbReference type="VEuPathDB" id="FungiDB:SJAG_05000"/>
<dbReference type="SMART" id="SM00320">
    <property type="entry name" value="WD40"/>
    <property type="match status" value="7"/>
</dbReference>
<dbReference type="InterPro" id="IPR036322">
    <property type="entry name" value="WD40_repeat_dom_sf"/>
</dbReference>
<protein>
    <submittedName>
        <fullName evidence="5">RACK1 Cpc2</fullName>
    </submittedName>
</protein>
<name>B6K8C2_SCHJY</name>
<dbReference type="InterPro" id="IPR001680">
    <property type="entry name" value="WD40_rpt"/>
</dbReference>
<sequence length="314" mass="34931">MPEQLVLRATLEGHSGWVTSLSTAPENPDILLSGSRDKTIILWNLTRDDVNYGVAQRRLTGHNHFVSDCSLSYDSRYALSASWDKTIRLWDLEEGVCTHQFVGHTSDVLSVSFSPDNRQVVSGSRDKTIKIWNIIGNCKYTITEGGHSDWVSCVRFSPNPDNVTFVSAGWDKVVKVWDLESFALRTTHHGHTGYINAVTISPDGSLCASGGKDGVLMLWDLNENKHLYSLEAKTNINAVVFSPNRYWLCAATGSSIRIFDLESQEKVDELTVDFVGVGKKSAEPECISLAWSADGQTLFSGWTDNLIRVWQVTK</sequence>
<comment type="similarity">
    <text evidence="1">Belongs to the WD repeat G protein beta family. Ribosomal protein RACK1 subfamily.</text>
</comment>
<keyword evidence="7" id="KW-1185">Reference proteome</keyword>
<dbReference type="PRINTS" id="PR00320">
    <property type="entry name" value="GPROTEINBRPT"/>
</dbReference>
<dbReference type="AlphaFoldDB" id="B6K8C2"/>
<dbReference type="GO" id="GO:0043022">
    <property type="term" value="F:ribosome binding"/>
    <property type="evidence" value="ECO:0000318"/>
    <property type="project" value="GO_Central"/>
</dbReference>
<feature type="repeat" description="WD" evidence="4">
    <location>
        <begin position="188"/>
        <end position="229"/>
    </location>
</feature>
<dbReference type="GO" id="GO:0045182">
    <property type="term" value="F:translation regulator activity"/>
    <property type="evidence" value="ECO:0007669"/>
    <property type="project" value="InterPro"/>
</dbReference>
<dbReference type="GO" id="GO:1990145">
    <property type="term" value="P:maintenance of translational fidelity"/>
    <property type="evidence" value="ECO:0007669"/>
    <property type="project" value="EnsemblFungi"/>
</dbReference>
<dbReference type="GO" id="GO:1990116">
    <property type="term" value="P:ribosome-associated ubiquitin-dependent protein catabolic process"/>
    <property type="evidence" value="ECO:0007669"/>
    <property type="project" value="EnsemblFungi"/>
</dbReference>
<dbReference type="GO" id="GO:0140469">
    <property type="term" value="P:GCN2-mediated signaling"/>
    <property type="evidence" value="ECO:0007669"/>
    <property type="project" value="EnsemblFungi"/>
</dbReference>
<dbReference type="Pfam" id="PF00400">
    <property type="entry name" value="WD40"/>
    <property type="match status" value="7"/>
</dbReference>
<dbReference type="GO" id="GO:0005829">
    <property type="term" value="C:cytosol"/>
    <property type="evidence" value="ECO:0000318"/>
    <property type="project" value="GO_Central"/>
</dbReference>
<dbReference type="EMBL" id="KE651167">
    <property type="protein sequence ID" value="EEB09776.1"/>
    <property type="molecule type" value="Genomic_DNA"/>
</dbReference>
<dbReference type="GO" id="GO:0001965">
    <property type="term" value="F:G-protein alpha-subunit binding"/>
    <property type="evidence" value="ECO:0007669"/>
    <property type="project" value="EnsemblFungi"/>
</dbReference>
<dbReference type="eggNOG" id="KOG0279">
    <property type="taxonomic scope" value="Eukaryota"/>
</dbReference>
<dbReference type="RefSeq" id="XP_002176069.1">
    <property type="nucleotide sequence ID" value="XM_002176033.2"/>
</dbReference>
<dbReference type="InterPro" id="IPR019775">
    <property type="entry name" value="WD40_repeat_CS"/>
</dbReference>
<dbReference type="GO" id="GO:0005080">
    <property type="term" value="F:protein kinase C binding"/>
    <property type="evidence" value="ECO:0000318"/>
    <property type="project" value="GO_Central"/>
</dbReference>
<dbReference type="GO" id="GO:0070651">
    <property type="term" value="P:nonfunctional rRNA decay"/>
    <property type="evidence" value="ECO:0007669"/>
    <property type="project" value="EnsemblFungi"/>
</dbReference>
<feature type="repeat" description="WD" evidence="4">
    <location>
        <begin position="59"/>
        <end position="100"/>
    </location>
</feature>
<dbReference type="GO" id="GO:0005634">
    <property type="term" value="C:nucleus"/>
    <property type="evidence" value="ECO:0000318"/>
    <property type="project" value="GO_Central"/>
</dbReference>
<evidence type="ECO:0000313" key="5">
    <source>
        <dbReference type="EMBL" id="EEB09776.1"/>
    </source>
</evidence>
<dbReference type="GO" id="GO:0005092">
    <property type="term" value="F:GDP-dissociation inhibitor activity"/>
    <property type="evidence" value="ECO:0007669"/>
    <property type="project" value="EnsemblFungi"/>
</dbReference>
<dbReference type="GO" id="GO:0010508">
    <property type="term" value="P:positive regulation of autophagy"/>
    <property type="evidence" value="ECO:0007669"/>
    <property type="project" value="EnsemblFungi"/>
</dbReference>
<dbReference type="PANTHER" id="PTHR19868">
    <property type="entry name" value="RECEPTOR FOR ACTIVATED PROTEIN KINASE C RACK1"/>
    <property type="match status" value="1"/>
</dbReference>
<dbReference type="JaponicusDB" id="SJAG_05000">
    <property type="gene designation" value="cpc2"/>
</dbReference>
<dbReference type="GO" id="GO:1903753">
    <property type="term" value="P:negative regulation of p38MAPK cascade"/>
    <property type="evidence" value="ECO:0007669"/>
    <property type="project" value="EnsemblFungi"/>
</dbReference>
<dbReference type="GO" id="GO:0061157">
    <property type="term" value="P:mRNA destabilization"/>
    <property type="evidence" value="ECO:0007669"/>
    <property type="project" value="EnsemblFungi"/>
</dbReference>
<dbReference type="InterPro" id="IPR045223">
    <property type="entry name" value="RACK1-like"/>
</dbReference>